<proteinExistence type="predicted"/>
<feature type="region of interest" description="Disordered" evidence="1">
    <location>
        <begin position="55"/>
        <end position="75"/>
    </location>
</feature>
<evidence type="ECO:0000313" key="2">
    <source>
        <dbReference type="EMBL" id="GAA3076894.1"/>
    </source>
</evidence>
<keyword evidence="3" id="KW-1185">Reference proteome</keyword>
<name>A0ABP6M851_9ACTN</name>
<reference evidence="3" key="1">
    <citation type="journal article" date="2019" name="Int. J. Syst. Evol. Microbiol.">
        <title>The Global Catalogue of Microorganisms (GCM) 10K type strain sequencing project: providing services to taxonomists for standard genome sequencing and annotation.</title>
        <authorList>
            <consortium name="The Broad Institute Genomics Platform"/>
            <consortium name="The Broad Institute Genome Sequencing Center for Infectious Disease"/>
            <person name="Wu L."/>
            <person name="Ma J."/>
        </authorList>
    </citation>
    <scope>NUCLEOTIDE SEQUENCE [LARGE SCALE GENOMIC DNA]</scope>
    <source>
        <strain evidence="3">JCM 9091</strain>
    </source>
</reference>
<dbReference type="Proteomes" id="UP001501532">
    <property type="component" value="Unassembled WGS sequence"/>
</dbReference>
<gene>
    <name evidence="2" type="ORF">GCM10010448_68840</name>
</gene>
<protein>
    <submittedName>
        <fullName evidence="2">Uncharacterized protein</fullName>
    </submittedName>
</protein>
<sequence length="75" mass="7275">MHEALAKGPQDRPGAAAILMRLLGGAYDSRQALRAGAGAAARVRAPGGAAAATVPLRGAAPRPPTTPAAAVQAPA</sequence>
<accession>A0ABP6M851</accession>
<evidence type="ECO:0000313" key="3">
    <source>
        <dbReference type="Proteomes" id="UP001501532"/>
    </source>
</evidence>
<evidence type="ECO:0000256" key="1">
    <source>
        <dbReference type="SAM" id="MobiDB-lite"/>
    </source>
</evidence>
<dbReference type="EMBL" id="BAAAUF010000093">
    <property type="protein sequence ID" value="GAA3076894.1"/>
    <property type="molecule type" value="Genomic_DNA"/>
</dbReference>
<comment type="caution">
    <text evidence="2">The sequence shown here is derived from an EMBL/GenBank/DDBJ whole genome shotgun (WGS) entry which is preliminary data.</text>
</comment>
<organism evidence="2 3">
    <name type="scientific">Streptomyces glomeratus</name>
    <dbReference type="NCBI Taxonomy" id="284452"/>
    <lineage>
        <taxon>Bacteria</taxon>
        <taxon>Bacillati</taxon>
        <taxon>Actinomycetota</taxon>
        <taxon>Actinomycetes</taxon>
        <taxon>Kitasatosporales</taxon>
        <taxon>Streptomycetaceae</taxon>
        <taxon>Streptomyces</taxon>
    </lineage>
</organism>